<accession>A0A2S3W1U2</accession>
<dbReference type="GO" id="GO:0003700">
    <property type="term" value="F:DNA-binding transcription factor activity"/>
    <property type="evidence" value="ECO:0007669"/>
    <property type="project" value="TreeGrafter"/>
</dbReference>
<comment type="caution">
    <text evidence="6">The sequence shown here is derived from an EMBL/GenBank/DDBJ whole genome shotgun (WGS) entry which is preliminary data.</text>
</comment>
<dbReference type="InterPro" id="IPR018490">
    <property type="entry name" value="cNMP-bd_dom_sf"/>
</dbReference>
<dbReference type="SUPFAM" id="SSF51206">
    <property type="entry name" value="cAMP-binding domain-like"/>
    <property type="match status" value="1"/>
</dbReference>
<dbReference type="Pfam" id="PF00027">
    <property type="entry name" value="cNMP_binding"/>
    <property type="match status" value="1"/>
</dbReference>
<dbReference type="CDD" id="cd00092">
    <property type="entry name" value="HTH_CRP"/>
    <property type="match status" value="1"/>
</dbReference>
<dbReference type="InterPro" id="IPR012318">
    <property type="entry name" value="HTH_CRP"/>
</dbReference>
<keyword evidence="7" id="KW-1185">Reference proteome</keyword>
<dbReference type="Gene3D" id="1.10.10.10">
    <property type="entry name" value="Winged helix-like DNA-binding domain superfamily/Winged helix DNA-binding domain"/>
    <property type="match status" value="1"/>
</dbReference>
<reference evidence="6 7" key="1">
    <citation type="submission" date="2018-01" db="EMBL/GenBank/DDBJ databases">
        <title>Draft Genome Sequence of Komagataeibacter maltaceti LMG 1529, a Vinegar Producing Acetic Acid Bacterium Isolated from Malt Vinegar Brewery Acetifiers.</title>
        <authorList>
            <person name="Zhang Q."/>
            <person name="Hollensteiner J."/>
            <person name="Poehlein A."/>
            <person name="Daniel R."/>
        </authorList>
    </citation>
    <scope>NUCLEOTIDE SEQUENCE [LARGE SCALE GENOMIC DNA]</scope>
    <source>
        <strain evidence="6 7">LMG 1529</strain>
    </source>
</reference>
<dbReference type="Gene3D" id="2.60.120.10">
    <property type="entry name" value="Jelly Rolls"/>
    <property type="match status" value="1"/>
</dbReference>
<dbReference type="PROSITE" id="PS51063">
    <property type="entry name" value="HTH_CRP_2"/>
    <property type="match status" value="1"/>
</dbReference>
<proteinExistence type="predicted"/>
<dbReference type="Proteomes" id="UP000237344">
    <property type="component" value="Unassembled WGS sequence"/>
</dbReference>
<keyword evidence="1" id="KW-0805">Transcription regulation</keyword>
<dbReference type="PANTHER" id="PTHR24567">
    <property type="entry name" value="CRP FAMILY TRANSCRIPTIONAL REGULATORY PROTEIN"/>
    <property type="match status" value="1"/>
</dbReference>
<evidence type="ECO:0000256" key="2">
    <source>
        <dbReference type="ARBA" id="ARBA00023125"/>
    </source>
</evidence>
<dbReference type="InterPro" id="IPR014710">
    <property type="entry name" value="RmlC-like_jellyroll"/>
</dbReference>
<dbReference type="SMART" id="SM00100">
    <property type="entry name" value="cNMP"/>
    <property type="match status" value="1"/>
</dbReference>
<dbReference type="InterPro" id="IPR036390">
    <property type="entry name" value="WH_DNA-bd_sf"/>
</dbReference>
<dbReference type="InterPro" id="IPR050397">
    <property type="entry name" value="Env_Response_Regulators"/>
</dbReference>
<feature type="domain" description="Cyclic nucleotide-binding" evidence="4">
    <location>
        <begin position="14"/>
        <end position="73"/>
    </location>
</feature>
<evidence type="ECO:0000313" key="6">
    <source>
        <dbReference type="EMBL" id="POF62831.1"/>
    </source>
</evidence>
<dbReference type="EMBL" id="POTC01000016">
    <property type="protein sequence ID" value="POF62831.1"/>
    <property type="molecule type" value="Genomic_DNA"/>
</dbReference>
<evidence type="ECO:0000259" key="5">
    <source>
        <dbReference type="PROSITE" id="PS51063"/>
    </source>
</evidence>
<keyword evidence="2" id="KW-0238">DNA-binding</keyword>
<gene>
    <name evidence="6" type="ORF">KMAL_15540</name>
</gene>
<dbReference type="InterPro" id="IPR036388">
    <property type="entry name" value="WH-like_DNA-bd_sf"/>
</dbReference>
<dbReference type="InterPro" id="IPR000595">
    <property type="entry name" value="cNMP-bd_dom"/>
</dbReference>
<evidence type="ECO:0000313" key="7">
    <source>
        <dbReference type="Proteomes" id="UP000237344"/>
    </source>
</evidence>
<dbReference type="PROSITE" id="PS50042">
    <property type="entry name" value="CNMP_BINDING_3"/>
    <property type="match status" value="1"/>
</dbReference>
<dbReference type="GO" id="GO:0003677">
    <property type="term" value="F:DNA binding"/>
    <property type="evidence" value="ECO:0007669"/>
    <property type="project" value="UniProtKB-KW"/>
</dbReference>
<protein>
    <submittedName>
        <fullName evidence="6">Transcriptional regulator FixK</fullName>
    </submittedName>
</protein>
<keyword evidence="3" id="KW-0804">Transcription</keyword>
<organism evidence="6 7">
    <name type="scientific">Novacetimonas maltaceti</name>
    <dbReference type="NCBI Taxonomy" id="1203393"/>
    <lineage>
        <taxon>Bacteria</taxon>
        <taxon>Pseudomonadati</taxon>
        <taxon>Pseudomonadota</taxon>
        <taxon>Alphaproteobacteria</taxon>
        <taxon>Acetobacterales</taxon>
        <taxon>Acetobacteraceae</taxon>
        <taxon>Novacetimonas</taxon>
    </lineage>
</organism>
<evidence type="ECO:0000256" key="3">
    <source>
        <dbReference type="ARBA" id="ARBA00023163"/>
    </source>
</evidence>
<dbReference type="RefSeq" id="WP_239020021.1">
    <property type="nucleotide sequence ID" value="NZ_NKUE01000017.1"/>
</dbReference>
<dbReference type="PANTHER" id="PTHR24567:SF75">
    <property type="entry name" value="FUMARATE AND NITRATE REDUCTION REGULATORY PROTEIN"/>
    <property type="match status" value="1"/>
</dbReference>
<dbReference type="SMART" id="SM00419">
    <property type="entry name" value="HTH_CRP"/>
    <property type="match status" value="1"/>
</dbReference>
<dbReference type="PRINTS" id="PR00034">
    <property type="entry name" value="HTHCRP"/>
</dbReference>
<evidence type="ECO:0000256" key="1">
    <source>
        <dbReference type="ARBA" id="ARBA00023015"/>
    </source>
</evidence>
<dbReference type="GO" id="GO:0005829">
    <property type="term" value="C:cytosol"/>
    <property type="evidence" value="ECO:0007669"/>
    <property type="project" value="TreeGrafter"/>
</dbReference>
<dbReference type="AlphaFoldDB" id="A0A2S3W1U2"/>
<name>A0A2S3W1U2_9PROT</name>
<feature type="domain" description="HTH crp-type" evidence="5">
    <location>
        <begin position="137"/>
        <end position="209"/>
    </location>
</feature>
<evidence type="ECO:0000259" key="4">
    <source>
        <dbReference type="PROSITE" id="PS50042"/>
    </source>
</evidence>
<dbReference type="CDD" id="cd00038">
    <property type="entry name" value="CAP_ED"/>
    <property type="match status" value="1"/>
</dbReference>
<sequence>MMFGDFRLDAQEREALNAISSKIHKPAKCRIYAQDEPARYLYIIRSGAVRLEYQREDGRNQIFAFLWADNMFGTAENGLYRASAVTLIDTYLFQIPYPALRTLIEFRPRIQTLFLQHALKYTRATERHVLLATYPLVTKRLAGFLLECSKQADFFDRRSHILTLAMDRKDIADYLGIALETTSRTLKVLEDMDLIKRLSSQRMQINTEQIRIMISQ</sequence>
<dbReference type="Pfam" id="PF13545">
    <property type="entry name" value="HTH_Crp_2"/>
    <property type="match status" value="1"/>
</dbReference>
<dbReference type="SUPFAM" id="SSF46785">
    <property type="entry name" value="Winged helix' DNA-binding domain"/>
    <property type="match status" value="1"/>
</dbReference>